<dbReference type="OrthoDB" id="2339428at2"/>
<organism evidence="3 4">
    <name type="scientific">Bacillus pumilus</name>
    <name type="common">Bacillus mesentericus</name>
    <dbReference type="NCBI Taxonomy" id="1408"/>
    <lineage>
        <taxon>Bacteria</taxon>
        <taxon>Bacillati</taxon>
        <taxon>Bacillota</taxon>
        <taxon>Bacilli</taxon>
        <taxon>Bacillales</taxon>
        <taxon>Bacillaceae</taxon>
        <taxon>Bacillus</taxon>
    </lineage>
</organism>
<reference evidence="3 4" key="1">
    <citation type="submission" date="2017-06" db="EMBL/GenBank/DDBJ databases">
        <title>Draft Genome Sequence of Bacillus sp Strain 36R Isolated from saline sediment at Atanasia, Sonora, Mexico.</title>
        <authorList>
            <person name="Sanchez Diaz R."/>
            <person name="Quiroz Macias M.E."/>
            <person name="Ibarra Gamez J.C."/>
            <person name="Enciso Ibarra J."/>
            <person name="Gomez Gil B."/>
            <person name="Galaviz Silva L."/>
        </authorList>
    </citation>
    <scope>NUCLEOTIDE SEQUENCE [LARGE SCALE GENOMIC DNA]</scope>
    <source>
        <strain evidence="3 4">36R_ATNSAL</strain>
    </source>
</reference>
<keyword evidence="2" id="KW-0732">Signal</keyword>
<name>A0A2A5J0J5_BACPU</name>
<evidence type="ECO:0000313" key="4">
    <source>
        <dbReference type="Proteomes" id="UP000228754"/>
    </source>
</evidence>
<dbReference type="Proteomes" id="UP000228754">
    <property type="component" value="Unassembled WGS sequence"/>
</dbReference>
<keyword evidence="1" id="KW-0472">Membrane</keyword>
<dbReference type="AlphaFoldDB" id="A0A2A5J0J5"/>
<sequence>MNFNPLMRCCLLIALFWMFSVTHIPSADALVTKPDTLIIYTTESGEETPAVHMLDLLVGHFSKRTTVLSDEQTAEKKLNEFQHVIYIGEVKKTLPKQTIRAINESKRLIAIGYNAEQLRPFSKLTFHKQDHTSQMKETQDQTYRQLERSITALTVQGPDLQSKFLLEKNQTALPFVVQTKERAVYIGILDVLQHNKLLAEVLESLLSPSDQITTKYLRLGDISPVTDEKKLLELGQYVSARHIPFLLAVTPVWIDPATADEVTLNDRPQLVKVLKQLQNKGASVILHGFSRTYRTEESGQGFEFWDAKYDQPITSYEPEEAEKKLSKSHFPNEKDFETYTKSDQHQEFIYTEEKLIKGIELLTQQGLYPLAFEVPHGAISQQGYEVISRHVSSLFGQVQLSDLTWKTSGAPPFIATPAMLQGMTLYPEQPLDTASEHKDSNVLTEQVIQSMQHLQSPAIGLSYEVEEGIDGLQDLMTQMEAIPSSEWLDLKKTKQSVQTSHVQIKTLGNGHIQIEQSNLADTKTVKRSGMENMLRILTVVVLFFIVAFAFYTLYLRLTMKKRIFKERKSGG</sequence>
<dbReference type="Pfam" id="PF10096">
    <property type="entry name" value="DUF2334"/>
    <property type="match status" value="1"/>
</dbReference>
<keyword evidence="1" id="KW-0812">Transmembrane</keyword>
<comment type="caution">
    <text evidence="3">The sequence shown here is derived from an EMBL/GenBank/DDBJ whole genome shotgun (WGS) entry which is preliminary data.</text>
</comment>
<feature type="chain" id="PRO_5038749714" description="DUF2334 domain-containing protein" evidence="2">
    <location>
        <begin position="30"/>
        <end position="571"/>
    </location>
</feature>
<keyword evidence="1" id="KW-1133">Transmembrane helix</keyword>
<feature type="transmembrane region" description="Helical" evidence="1">
    <location>
        <begin position="533"/>
        <end position="555"/>
    </location>
</feature>
<dbReference type="InterPro" id="IPR018763">
    <property type="entry name" value="DUF2334"/>
</dbReference>
<accession>A0A2A5J0J5</accession>
<protein>
    <recommendedName>
        <fullName evidence="5">DUF2334 domain-containing protein</fullName>
    </recommendedName>
</protein>
<evidence type="ECO:0000313" key="3">
    <source>
        <dbReference type="EMBL" id="PCK23108.1"/>
    </source>
</evidence>
<dbReference type="EMBL" id="NKHG01000013">
    <property type="protein sequence ID" value="PCK23108.1"/>
    <property type="molecule type" value="Genomic_DNA"/>
</dbReference>
<evidence type="ECO:0000256" key="2">
    <source>
        <dbReference type="SAM" id="SignalP"/>
    </source>
</evidence>
<proteinExistence type="predicted"/>
<gene>
    <name evidence="3" type="ORF">CEY02_02210</name>
</gene>
<evidence type="ECO:0008006" key="5">
    <source>
        <dbReference type="Google" id="ProtNLM"/>
    </source>
</evidence>
<evidence type="ECO:0000256" key="1">
    <source>
        <dbReference type="SAM" id="Phobius"/>
    </source>
</evidence>
<feature type="signal peptide" evidence="2">
    <location>
        <begin position="1"/>
        <end position="29"/>
    </location>
</feature>